<reference evidence="3 4" key="1">
    <citation type="journal article" date="2014" name="BMC Genomics">
        <title>Genome and secretome analysis of the hemibiotrophic fungal pathogen, Moniliophthora roreri, which causes frosty pod rot disease of cacao: mechanisms of the biotrophic and necrotrophic phases.</title>
        <authorList>
            <person name="Meinhardt L.W."/>
            <person name="Costa G.G.L."/>
            <person name="Thomazella D.P.T."/>
            <person name="Teixeira P.J.P.L."/>
            <person name="Carazzolle M.F."/>
            <person name="Schuster S.C."/>
            <person name="Carlson J.E."/>
            <person name="Guiltinan M.J."/>
            <person name="Mieczkowski P."/>
            <person name="Farmer A."/>
            <person name="Ramaraj T."/>
            <person name="Crozier J."/>
            <person name="Davis R.E."/>
            <person name="Shao J."/>
            <person name="Melnick R.L."/>
            <person name="Pereira G.A.G."/>
            <person name="Bailey B.A."/>
        </authorList>
    </citation>
    <scope>NUCLEOTIDE SEQUENCE [LARGE SCALE GENOMIC DNA]</scope>
    <source>
        <strain evidence="3 4">MCA 2997</strain>
    </source>
</reference>
<evidence type="ECO:0000313" key="4">
    <source>
        <dbReference type="Proteomes" id="UP000017559"/>
    </source>
</evidence>
<dbReference type="AlphaFoldDB" id="V2WWB1"/>
<comment type="caution">
    <text evidence="3">The sequence shown here is derived from an EMBL/GenBank/DDBJ whole genome shotgun (WGS) entry which is preliminary data.</text>
</comment>
<dbReference type="GO" id="GO:0030681">
    <property type="term" value="C:multimeric ribonuclease P complex"/>
    <property type="evidence" value="ECO:0007669"/>
    <property type="project" value="TreeGrafter"/>
</dbReference>
<accession>V2WWB1</accession>
<keyword evidence="4" id="KW-1185">Reference proteome</keyword>
<dbReference type="Gene3D" id="3.30.70.3250">
    <property type="entry name" value="Ribonuclease P, Pop5 subunit"/>
    <property type="match status" value="1"/>
</dbReference>
<dbReference type="KEGG" id="mrr:Moror_14961"/>
<evidence type="ECO:0000256" key="1">
    <source>
        <dbReference type="ARBA" id="ARBA00010800"/>
    </source>
</evidence>
<evidence type="ECO:0000256" key="2">
    <source>
        <dbReference type="ARBA" id="ARBA00022694"/>
    </source>
</evidence>
<dbReference type="InterPro" id="IPR002759">
    <property type="entry name" value="Pop5/Rpp14/Rnp2-like"/>
</dbReference>
<dbReference type="HOGENOM" id="CLU_086710_3_0_1"/>
<dbReference type="OrthoDB" id="24745at2759"/>
<proteinExistence type="inferred from homology"/>
<dbReference type="GO" id="GO:0001682">
    <property type="term" value="P:tRNA 5'-leader removal"/>
    <property type="evidence" value="ECO:0007669"/>
    <property type="project" value="InterPro"/>
</dbReference>
<dbReference type="GO" id="GO:0033204">
    <property type="term" value="F:ribonuclease P RNA binding"/>
    <property type="evidence" value="ECO:0007669"/>
    <property type="project" value="TreeGrafter"/>
</dbReference>
<evidence type="ECO:0000313" key="3">
    <source>
        <dbReference type="EMBL" id="ESK84836.1"/>
    </source>
</evidence>
<dbReference type="Pfam" id="PF01900">
    <property type="entry name" value="RNase_P_Rpp14"/>
    <property type="match status" value="1"/>
</dbReference>
<sequence>MVRFKNRWLLIEFLPLDQPSNSTQTLSQIEGKHIWGAIKQSVITHFGDVGWGSVGLSLTVKYFSPTTYICIVRVARDHHNIAWGAVTMLRSIEGVKVLPNVVHVSGTIKHAQIAAIEHNRIVVARYRARAGAPVAYQDSYEDYLQDSETTISNLKD</sequence>
<dbReference type="EMBL" id="AWSO01001221">
    <property type="protein sequence ID" value="ESK84836.1"/>
    <property type="molecule type" value="Genomic_DNA"/>
</dbReference>
<dbReference type="InterPro" id="IPR038085">
    <property type="entry name" value="Rnp2-like_sf"/>
</dbReference>
<dbReference type="GO" id="GO:0005730">
    <property type="term" value="C:nucleolus"/>
    <property type="evidence" value="ECO:0007669"/>
    <property type="project" value="TreeGrafter"/>
</dbReference>
<dbReference type="Proteomes" id="UP000017559">
    <property type="component" value="Unassembled WGS sequence"/>
</dbReference>
<dbReference type="SUPFAM" id="SSF160350">
    <property type="entry name" value="Rnp2-like"/>
    <property type="match status" value="1"/>
</dbReference>
<organism evidence="3 4">
    <name type="scientific">Moniliophthora roreri (strain MCA 2997)</name>
    <name type="common">Cocoa frosty pod rot fungus</name>
    <name type="synonym">Crinipellis roreri</name>
    <dbReference type="NCBI Taxonomy" id="1381753"/>
    <lineage>
        <taxon>Eukaryota</taxon>
        <taxon>Fungi</taxon>
        <taxon>Dikarya</taxon>
        <taxon>Basidiomycota</taxon>
        <taxon>Agaricomycotina</taxon>
        <taxon>Agaricomycetes</taxon>
        <taxon>Agaricomycetidae</taxon>
        <taxon>Agaricales</taxon>
        <taxon>Marasmiineae</taxon>
        <taxon>Marasmiaceae</taxon>
        <taxon>Moniliophthora</taxon>
    </lineage>
</organism>
<dbReference type="PANTHER" id="PTHR15441">
    <property type="entry name" value="RIBONUCLEASE P PROTEIN SUBUNIT P14"/>
    <property type="match status" value="1"/>
</dbReference>
<gene>
    <name evidence="3" type="ORF">Moror_14961</name>
</gene>
<dbReference type="GO" id="GO:0000172">
    <property type="term" value="C:ribonuclease MRP complex"/>
    <property type="evidence" value="ECO:0007669"/>
    <property type="project" value="TreeGrafter"/>
</dbReference>
<name>V2WWB1_MONRO</name>
<protein>
    <submittedName>
        <fullName evidence="3">Uncharacterized protein</fullName>
    </submittedName>
</protein>
<keyword evidence="2" id="KW-0819">tRNA processing</keyword>
<dbReference type="STRING" id="1381753.V2WWB1"/>
<comment type="similarity">
    <text evidence="1">Belongs to the eukaryotic/archaeal RNase P protein component 2 family.</text>
</comment>
<dbReference type="PANTHER" id="PTHR15441:SF2">
    <property type="entry name" value="RIBONUCLEASE P_MRP PROTEIN SUBUNIT POP5"/>
    <property type="match status" value="1"/>
</dbReference>